<dbReference type="EMBL" id="CP046620">
    <property type="protein sequence ID" value="QHQ36675.1"/>
    <property type="molecule type" value="Genomic_DNA"/>
</dbReference>
<accession>A0A6P1T4K3</accession>
<sequence length="571" mass="62318">MRVQAKRHATPPPVRLGQLGDVQEREADQTAARIMRGGLAAPILAATSPTVSPSAVGPGPAAAAPVARAARAIRTGGQPLTAPDRAFLEPAFGRNLSAVRIHTGATAAGAAQAIGATAYAHRNHIAFAPGQYRPGTPAGRHLLAHEITHTLQQGSAGTIRRTCPSDANRIPEGDMDDFETMVDEIHAHGNYSKRLAEVAKKFPKDPIAQEGKEAADQIIDGARASACPMYYITELKALFDTVPANRKQTAKNERAAMTQRAGNETLRIFTAWDPIAFGLSQMEEAVAHPTEHKGWRKATGNQGKTFLIDDSDPTNILVYMKVRVTVGANGQPLDVENVKALEDAIEKESAQPGYMVNIEFVDTPGDDVFEVQTDPEDWPHSTNWVKGAGTLSHEAHHLLGLEDRYDYIESHATNENMRIDRRLHVFRRQMVRAPDALKQHSKMERSRSDRRFNEQDLCALGGTSADYRGCLVARFGMRPAMEIRGIGRSLMHPYDPRNAALLEVLREAWDSRPAKEREAGCQTGDPLCGIAPESAFGDPNIIGNHADDHGLPEPHDPPSPDQMKRKARKSP</sequence>
<proteinExistence type="predicted"/>
<reference evidence="3 4" key="1">
    <citation type="submission" date="2019-12" db="EMBL/GenBank/DDBJ databases">
        <title>Complete genome sequence of Algicella marina strain 9Alg 56(T) isolated from the red alga Tichocarpus crinitus.</title>
        <authorList>
            <person name="Kim S.-G."/>
            <person name="Nedashkovskaya O.I."/>
        </authorList>
    </citation>
    <scope>NUCLEOTIDE SEQUENCE [LARGE SCALE GENOMIC DNA]</scope>
    <source>
        <strain evidence="3 4">9Alg 56</strain>
    </source>
</reference>
<evidence type="ECO:0000313" key="3">
    <source>
        <dbReference type="EMBL" id="QHQ36675.1"/>
    </source>
</evidence>
<protein>
    <submittedName>
        <fullName evidence="3">DUF4157 domain-containing protein</fullName>
    </submittedName>
</protein>
<evidence type="ECO:0000259" key="2">
    <source>
        <dbReference type="Pfam" id="PF13699"/>
    </source>
</evidence>
<evidence type="ECO:0000256" key="1">
    <source>
        <dbReference type="SAM" id="MobiDB-lite"/>
    </source>
</evidence>
<keyword evidence="4" id="KW-1185">Reference proteome</keyword>
<dbReference type="RefSeq" id="WP_161863222.1">
    <property type="nucleotide sequence ID" value="NZ_CP046620.1"/>
</dbReference>
<dbReference type="Proteomes" id="UP000464495">
    <property type="component" value="Chromosome"/>
</dbReference>
<feature type="region of interest" description="Disordered" evidence="1">
    <location>
        <begin position="1"/>
        <end position="22"/>
    </location>
</feature>
<feature type="compositionally biased region" description="Basic and acidic residues" evidence="1">
    <location>
        <begin position="545"/>
        <end position="564"/>
    </location>
</feature>
<name>A0A6P1T4K3_9RHOB</name>
<dbReference type="InterPro" id="IPR025295">
    <property type="entry name" value="eCIS_core_dom"/>
</dbReference>
<gene>
    <name evidence="3" type="ORF">GO499_16595</name>
</gene>
<organism evidence="3 4">
    <name type="scientific">Algicella marina</name>
    <dbReference type="NCBI Taxonomy" id="2683284"/>
    <lineage>
        <taxon>Bacteria</taxon>
        <taxon>Pseudomonadati</taxon>
        <taxon>Pseudomonadota</taxon>
        <taxon>Alphaproteobacteria</taxon>
        <taxon>Rhodobacterales</taxon>
        <taxon>Paracoccaceae</taxon>
        <taxon>Algicella</taxon>
    </lineage>
</organism>
<dbReference type="Pfam" id="PF13699">
    <property type="entry name" value="eCIS_core"/>
    <property type="match status" value="1"/>
</dbReference>
<feature type="domain" description="eCIS core" evidence="2">
    <location>
        <begin position="79"/>
        <end position="155"/>
    </location>
</feature>
<feature type="region of interest" description="Disordered" evidence="1">
    <location>
        <begin position="516"/>
        <end position="571"/>
    </location>
</feature>
<dbReference type="AlphaFoldDB" id="A0A6P1T4K3"/>
<dbReference type="KEGG" id="amaq:GO499_16595"/>
<evidence type="ECO:0000313" key="4">
    <source>
        <dbReference type="Proteomes" id="UP000464495"/>
    </source>
</evidence>